<feature type="compositionally biased region" description="Polar residues" evidence="1">
    <location>
        <begin position="396"/>
        <end position="416"/>
    </location>
</feature>
<dbReference type="EMBL" id="GBRD01015684">
    <property type="protein sequence ID" value="JAG50142.1"/>
    <property type="molecule type" value="Transcribed_RNA"/>
</dbReference>
<dbReference type="AlphaFoldDB" id="A0A0A9YB04"/>
<gene>
    <name evidence="2" type="ORF">CM83_99575</name>
</gene>
<evidence type="ECO:0000313" key="3">
    <source>
        <dbReference type="EMBL" id="JAG50142.1"/>
    </source>
</evidence>
<reference evidence="2" key="1">
    <citation type="journal article" date="2014" name="PLoS ONE">
        <title>Transcriptome-Based Identification of ABC Transporters in the Western Tarnished Plant Bug Lygus hesperus.</title>
        <authorList>
            <person name="Hull J.J."/>
            <person name="Chaney K."/>
            <person name="Geib S.M."/>
            <person name="Fabrick J.A."/>
            <person name="Brent C.S."/>
            <person name="Walsh D."/>
            <person name="Lavine L.C."/>
        </authorList>
    </citation>
    <scope>NUCLEOTIDE SEQUENCE</scope>
</reference>
<feature type="region of interest" description="Disordered" evidence="1">
    <location>
        <begin position="803"/>
        <end position="839"/>
    </location>
</feature>
<accession>A0A0A9YB04</accession>
<proteinExistence type="predicted"/>
<protein>
    <submittedName>
        <fullName evidence="2">Uncharacterized protein</fullName>
    </submittedName>
</protein>
<dbReference type="EMBL" id="GBHO01014245">
    <property type="protein sequence ID" value="JAG29359.1"/>
    <property type="molecule type" value="Transcribed_RNA"/>
</dbReference>
<evidence type="ECO:0000256" key="1">
    <source>
        <dbReference type="SAM" id="MobiDB-lite"/>
    </source>
</evidence>
<feature type="compositionally biased region" description="Polar residues" evidence="1">
    <location>
        <begin position="442"/>
        <end position="474"/>
    </location>
</feature>
<reference evidence="3" key="3">
    <citation type="submission" date="2014-09" db="EMBL/GenBank/DDBJ databases">
        <authorList>
            <person name="Magalhaes I.L.F."/>
            <person name="Oliveira U."/>
            <person name="Santos F.R."/>
            <person name="Vidigal T.H.D.A."/>
            <person name="Brescovit A.D."/>
            <person name="Santos A.J."/>
        </authorList>
    </citation>
    <scope>NUCLEOTIDE SEQUENCE</scope>
</reference>
<feature type="compositionally biased region" description="Basic and acidic residues" evidence="1">
    <location>
        <begin position="808"/>
        <end position="822"/>
    </location>
</feature>
<feature type="region of interest" description="Disordered" evidence="1">
    <location>
        <begin position="377"/>
        <end position="474"/>
    </location>
</feature>
<organism evidence="2">
    <name type="scientific">Lygus hesperus</name>
    <name type="common">Western plant bug</name>
    <dbReference type="NCBI Taxonomy" id="30085"/>
    <lineage>
        <taxon>Eukaryota</taxon>
        <taxon>Metazoa</taxon>
        <taxon>Ecdysozoa</taxon>
        <taxon>Arthropoda</taxon>
        <taxon>Hexapoda</taxon>
        <taxon>Insecta</taxon>
        <taxon>Pterygota</taxon>
        <taxon>Neoptera</taxon>
        <taxon>Paraneoptera</taxon>
        <taxon>Hemiptera</taxon>
        <taxon>Heteroptera</taxon>
        <taxon>Panheteroptera</taxon>
        <taxon>Cimicomorpha</taxon>
        <taxon>Miridae</taxon>
        <taxon>Mirini</taxon>
        <taxon>Lygus</taxon>
    </lineage>
</organism>
<sequence length="922" mass="104848">MTEPLMDDNEIKNNNCFWLNKDAKKTETIRSQNEVFLYDEAEPLAYGCSETSLPPKVTSFELSGRTEESKIPSEKLSVTSALCRNKSEYYSVQSLSKNMRKSKLLVEPESGRVSGTSNFQNAILSKYNEFSENSSKSLSQHETEYFKNSTDDCENCDSSTHSTEILSRRKSSKMREIFNRKLQNFVSSSDSEADQSLEIHSDEVFSTGASEIAEDVQRLRYKTVDRTKKANSGYNKKATERDEQEVRVNSKNSDIQWLTSKSIVKMVTPKTRRETRDTSPKRVYAPQRKLSVKRMNANAKPCNLFVEEIKRNNLVMREEIFSSSKSRNRVITDSHLEYGKMISEFEEEGFKKARTEQLVSHKAKNDCMEVFEAKGCSGSGWSPVKAPGIRDAKTGLHSQSGSFETANSHEQNQQVECTERKTSGYSEQVKESSIPAKADVPQQASTMKSIGTNTSESAHSQSVSANQNSNESGESTIIMAPSCGTSRYVKLPGLTEAFMRDDKCVQELRIKDGVSFESANILSSLNMAHDSSQSKVVFLEEKATDVIEGVPALEPEQKIAMEKKDQSTSFESPMEDRLTQTLDMLIVADTSVQCESHIIDSVNGNSNYRNDHQEIMICNDEGTGVQLYNILGHPLTDMEGYLLKDSHGRFLVRFDNFGVPTTCTDGKTIFLEDGTKWEHLKGYFNIIHQRFKKKLLRSLERNKMKSKIDYRAKRPIENAKRVSNKLERLTNISQYASTDGNSSQCFEVRHDQNPLRKLKFKNESANMYDNTTSTLVAEMKSIAKLRNALLEKINFIADRGPQRRRFPTKNETRSYKSMRKTDNSNGTNWKSEPRINSDRGRIQRNSNKWIRNVRRDMDEERLLKNKTIECRHSSRVSPLCLQDQDQVESAATSSVWRPEPLAALHVNSRWQPQPESSTTLTF</sequence>
<evidence type="ECO:0000313" key="2">
    <source>
        <dbReference type="EMBL" id="JAG29359.1"/>
    </source>
</evidence>
<reference evidence="2" key="2">
    <citation type="submission" date="2014-07" db="EMBL/GenBank/DDBJ databases">
        <authorList>
            <person name="Hull J."/>
        </authorList>
    </citation>
    <scope>NUCLEOTIDE SEQUENCE</scope>
</reference>
<name>A0A0A9YB04_LYGHE</name>